<keyword evidence="2" id="KW-0418">Kinase</keyword>
<feature type="region of interest" description="Disordered" evidence="1">
    <location>
        <begin position="342"/>
        <end position="368"/>
    </location>
</feature>
<dbReference type="GO" id="GO:0005794">
    <property type="term" value="C:Golgi apparatus"/>
    <property type="evidence" value="ECO:0007669"/>
    <property type="project" value="TreeGrafter"/>
</dbReference>
<dbReference type="Proteomes" id="UP001228049">
    <property type="component" value="Unassembled WGS sequence"/>
</dbReference>
<keyword evidence="3" id="KW-1185">Reference proteome</keyword>
<feature type="compositionally biased region" description="Basic and acidic residues" evidence="1">
    <location>
        <begin position="235"/>
        <end position="245"/>
    </location>
</feature>
<gene>
    <name evidence="2" type="ORF">KUDE01_030734</name>
</gene>
<protein>
    <submittedName>
        <fullName evidence="2">Extracellular serine/threonine protein kinase FAM20C</fullName>
    </submittedName>
</protein>
<evidence type="ECO:0000313" key="2">
    <source>
        <dbReference type="EMBL" id="KAK1887022.1"/>
    </source>
</evidence>
<reference evidence="2" key="1">
    <citation type="submission" date="2023-04" db="EMBL/GenBank/DDBJ databases">
        <title>Chromosome-level genome of Chaenocephalus aceratus.</title>
        <authorList>
            <person name="Park H."/>
        </authorList>
    </citation>
    <scope>NUCLEOTIDE SEQUENCE</scope>
    <source>
        <strain evidence="2">DE</strain>
        <tissue evidence="2">Muscle</tissue>
    </source>
</reference>
<organism evidence="2 3">
    <name type="scientific">Dissostichus eleginoides</name>
    <name type="common">Patagonian toothfish</name>
    <name type="synonym">Dissostichus amissus</name>
    <dbReference type="NCBI Taxonomy" id="100907"/>
    <lineage>
        <taxon>Eukaryota</taxon>
        <taxon>Metazoa</taxon>
        <taxon>Chordata</taxon>
        <taxon>Craniata</taxon>
        <taxon>Vertebrata</taxon>
        <taxon>Euteleostomi</taxon>
        <taxon>Actinopterygii</taxon>
        <taxon>Neopterygii</taxon>
        <taxon>Teleostei</taxon>
        <taxon>Neoteleostei</taxon>
        <taxon>Acanthomorphata</taxon>
        <taxon>Eupercaria</taxon>
        <taxon>Perciformes</taxon>
        <taxon>Notothenioidei</taxon>
        <taxon>Nototheniidae</taxon>
        <taxon>Dissostichus</taxon>
    </lineage>
</organism>
<dbReference type="GO" id="GO:0004674">
    <property type="term" value="F:protein serine/threonine kinase activity"/>
    <property type="evidence" value="ECO:0007669"/>
    <property type="project" value="UniProtKB-KW"/>
</dbReference>
<accession>A0AAD9BMS8</accession>
<sequence length="368" mass="39940">MLRMRYRSRTICLSLAFFTVFFHLLLVLVSLPINQQSCDPPLNPRTNILRELANKDQSSVGSDGPAEASTGRQASSKDARKDARKDASKDARGGFVPMDVSSVTERSLESDQRKMEALFDHPLYNMPGPPVPEEDRLLKVKPRVHSSDKSSQMWVSASEEDNEDVRWNSSSDSHPPWLRFHLGISRWQLFAHRDQNMAALTQQIATQRVVSAAGQKSGAQGVQHHPDVSQFRGSRGREGVQHHPDVSQFRGSRGRWVCSIILMSPSSEVAGGGRVCSIILMSPSSEVAGGGRVCSIILMSPSSEVAGGGWVCSIILMSPSSEVAGGGRVCSIILMSPSSEVAGGGRVQHHPDVSQFRGSRGREGAVSS</sequence>
<feature type="region of interest" description="Disordered" evidence="1">
    <location>
        <begin position="216"/>
        <end position="246"/>
    </location>
</feature>
<dbReference type="GO" id="GO:0070166">
    <property type="term" value="P:enamel mineralization"/>
    <property type="evidence" value="ECO:0007669"/>
    <property type="project" value="TreeGrafter"/>
</dbReference>
<dbReference type="AlphaFoldDB" id="A0AAD9BMS8"/>
<keyword evidence="2" id="KW-0723">Serine/threonine-protein kinase</keyword>
<proteinExistence type="predicted"/>
<comment type="caution">
    <text evidence="2">The sequence shown here is derived from an EMBL/GenBank/DDBJ whole genome shotgun (WGS) entry which is preliminary data.</text>
</comment>
<dbReference type="EMBL" id="JASDAP010000020">
    <property type="protein sequence ID" value="KAK1887022.1"/>
    <property type="molecule type" value="Genomic_DNA"/>
</dbReference>
<dbReference type="InterPro" id="IPR024869">
    <property type="entry name" value="FAM20"/>
</dbReference>
<feature type="region of interest" description="Disordered" evidence="1">
    <location>
        <begin position="55"/>
        <end position="107"/>
    </location>
</feature>
<keyword evidence="2" id="KW-0808">Transferase</keyword>
<evidence type="ECO:0000313" key="3">
    <source>
        <dbReference type="Proteomes" id="UP001228049"/>
    </source>
</evidence>
<dbReference type="PANTHER" id="PTHR12450:SF25">
    <property type="entry name" value="FAM20 C-TERMINAL DOMAIN-CONTAINING PROTEIN"/>
    <property type="match status" value="1"/>
</dbReference>
<name>A0AAD9BMS8_DISEL</name>
<dbReference type="PANTHER" id="PTHR12450">
    <property type="entry name" value="DENTIN MATRIX PROTEIN 4 PROTEIN FAM20"/>
    <property type="match status" value="1"/>
</dbReference>
<evidence type="ECO:0000256" key="1">
    <source>
        <dbReference type="SAM" id="MobiDB-lite"/>
    </source>
</evidence>
<feature type="compositionally biased region" description="Basic and acidic residues" evidence="1">
    <location>
        <begin position="75"/>
        <end position="92"/>
    </location>
</feature>